<protein>
    <submittedName>
        <fullName evidence="1">Uncharacterized protein</fullName>
    </submittedName>
</protein>
<gene>
    <name evidence="1" type="ORF">K1T71_001217</name>
</gene>
<dbReference type="EMBL" id="CM034388">
    <property type="protein sequence ID" value="KAJ0183241.1"/>
    <property type="molecule type" value="Genomic_DNA"/>
</dbReference>
<dbReference type="Proteomes" id="UP000824533">
    <property type="component" value="Linkage Group LG02"/>
</dbReference>
<comment type="caution">
    <text evidence="1">The sequence shown here is derived from an EMBL/GenBank/DDBJ whole genome shotgun (WGS) entry which is preliminary data.</text>
</comment>
<sequence>MSLTKLLKAPIKLFRKEVITFLVIHRHDLGILEEKLRYIAVKPMASVCMLRRKIWYLLDLPDYCEEVIILKYKDVEIPLTDLRKGNDPQHPFLLEVWLPGKRMITSTTVYKNMLTIGNEENRTTSDVTANDEKMYEQNNKECAEYLNPLSAISKDTMAKHKQRFPEPRLSNNLNFADYKKSDLTCRISTSSIFRLQRRKSRDNFTNILLKIQSDLSTLSNKLSYLETRIHT</sequence>
<keyword evidence="2" id="KW-1185">Reference proteome</keyword>
<evidence type="ECO:0000313" key="2">
    <source>
        <dbReference type="Proteomes" id="UP000824533"/>
    </source>
</evidence>
<accession>A0ACC1DIN5</accession>
<proteinExistence type="predicted"/>
<evidence type="ECO:0000313" key="1">
    <source>
        <dbReference type="EMBL" id="KAJ0183241.1"/>
    </source>
</evidence>
<name>A0ACC1DIN5_9NEOP</name>
<organism evidence="1 2">
    <name type="scientific">Dendrolimus kikuchii</name>
    <dbReference type="NCBI Taxonomy" id="765133"/>
    <lineage>
        <taxon>Eukaryota</taxon>
        <taxon>Metazoa</taxon>
        <taxon>Ecdysozoa</taxon>
        <taxon>Arthropoda</taxon>
        <taxon>Hexapoda</taxon>
        <taxon>Insecta</taxon>
        <taxon>Pterygota</taxon>
        <taxon>Neoptera</taxon>
        <taxon>Endopterygota</taxon>
        <taxon>Lepidoptera</taxon>
        <taxon>Glossata</taxon>
        <taxon>Ditrysia</taxon>
        <taxon>Bombycoidea</taxon>
        <taxon>Lasiocampidae</taxon>
        <taxon>Dendrolimus</taxon>
    </lineage>
</organism>
<reference evidence="1 2" key="1">
    <citation type="journal article" date="2021" name="Front. Genet.">
        <title>Chromosome-Level Genome Assembly Reveals Significant Gene Expansion in the Toll and IMD Signaling Pathways of Dendrolimus kikuchii.</title>
        <authorList>
            <person name="Zhou J."/>
            <person name="Wu P."/>
            <person name="Xiong Z."/>
            <person name="Liu N."/>
            <person name="Zhao N."/>
            <person name="Ji M."/>
            <person name="Qiu Y."/>
            <person name="Yang B."/>
        </authorList>
    </citation>
    <scope>NUCLEOTIDE SEQUENCE [LARGE SCALE GENOMIC DNA]</scope>
    <source>
        <strain evidence="1">Ann1</strain>
    </source>
</reference>